<dbReference type="Proteomes" id="UP000789390">
    <property type="component" value="Unassembled WGS sequence"/>
</dbReference>
<evidence type="ECO:0000313" key="2">
    <source>
        <dbReference type="EMBL" id="CAH0102443.1"/>
    </source>
</evidence>
<dbReference type="InterPro" id="IPR011074">
    <property type="entry name" value="CRAL/TRIO_N_dom"/>
</dbReference>
<reference evidence="2" key="1">
    <citation type="submission" date="2021-11" db="EMBL/GenBank/DDBJ databases">
        <authorList>
            <person name="Schell T."/>
        </authorList>
    </citation>
    <scope>NUCLEOTIDE SEQUENCE</scope>
    <source>
        <strain evidence="2">M5</strain>
    </source>
</reference>
<dbReference type="CDD" id="cd00170">
    <property type="entry name" value="SEC14"/>
    <property type="match status" value="1"/>
</dbReference>
<dbReference type="EMBL" id="CAKKLH010000080">
    <property type="protein sequence ID" value="CAH0102443.1"/>
    <property type="molecule type" value="Genomic_DNA"/>
</dbReference>
<proteinExistence type="predicted"/>
<dbReference type="Gene3D" id="1.20.5.1200">
    <property type="entry name" value="Alpha-tocopherol transfer"/>
    <property type="match status" value="1"/>
</dbReference>
<name>A0A8J2WKL7_9CRUS</name>
<dbReference type="Gene3D" id="1.10.8.20">
    <property type="entry name" value="N-terminal domain of phosphatidylinositol transfer protein sec14p"/>
    <property type="match status" value="1"/>
</dbReference>
<dbReference type="InterPro" id="IPR036865">
    <property type="entry name" value="CRAL-TRIO_dom_sf"/>
</dbReference>
<dbReference type="OrthoDB" id="7837562at2759"/>
<dbReference type="InterPro" id="IPR001251">
    <property type="entry name" value="CRAL-TRIO_dom"/>
</dbReference>
<evidence type="ECO:0000313" key="3">
    <source>
        <dbReference type="Proteomes" id="UP000789390"/>
    </source>
</evidence>
<dbReference type="PROSITE" id="PS50191">
    <property type="entry name" value="CRAL_TRIO"/>
    <property type="match status" value="1"/>
</dbReference>
<dbReference type="SMART" id="SM01100">
    <property type="entry name" value="CRAL_TRIO_N"/>
    <property type="match status" value="1"/>
</dbReference>
<dbReference type="SMART" id="SM00516">
    <property type="entry name" value="SEC14"/>
    <property type="match status" value="1"/>
</dbReference>
<organism evidence="2 3">
    <name type="scientific">Daphnia galeata</name>
    <dbReference type="NCBI Taxonomy" id="27404"/>
    <lineage>
        <taxon>Eukaryota</taxon>
        <taxon>Metazoa</taxon>
        <taxon>Ecdysozoa</taxon>
        <taxon>Arthropoda</taxon>
        <taxon>Crustacea</taxon>
        <taxon>Branchiopoda</taxon>
        <taxon>Diplostraca</taxon>
        <taxon>Cladocera</taxon>
        <taxon>Anomopoda</taxon>
        <taxon>Daphniidae</taxon>
        <taxon>Daphnia</taxon>
    </lineage>
</organism>
<dbReference type="GO" id="GO:0016020">
    <property type="term" value="C:membrane"/>
    <property type="evidence" value="ECO:0007669"/>
    <property type="project" value="TreeGrafter"/>
</dbReference>
<dbReference type="SUPFAM" id="SSF46938">
    <property type="entry name" value="CRAL/TRIO N-terminal domain"/>
    <property type="match status" value="1"/>
</dbReference>
<dbReference type="AlphaFoldDB" id="A0A8J2WKL7"/>
<dbReference type="GO" id="GO:1902936">
    <property type="term" value="F:phosphatidylinositol bisphosphate binding"/>
    <property type="evidence" value="ECO:0007669"/>
    <property type="project" value="TreeGrafter"/>
</dbReference>
<dbReference type="Pfam" id="PF00650">
    <property type="entry name" value="CRAL_TRIO"/>
    <property type="match status" value="1"/>
</dbReference>
<dbReference type="PANTHER" id="PTHR10174:SF231">
    <property type="entry name" value="CLAVESIN-2-LIKE PROTEIN"/>
    <property type="match status" value="1"/>
</dbReference>
<dbReference type="InterPro" id="IPR036273">
    <property type="entry name" value="CRAL/TRIO_N_dom_sf"/>
</dbReference>
<comment type="caution">
    <text evidence="2">The sequence shown here is derived from an EMBL/GenBank/DDBJ whole genome shotgun (WGS) entry which is preliminary data.</text>
</comment>
<sequence>MFEFSEFVWGIAEVKRDLDISLQSVGTSISANIALEALRALVLARPDVGTLRTDDDFLMRFLGARKMNVKEAFEVYENYYRFLLQNPELFIRNNIDNSEVKQALEDGLPGVLQRRDSKGRRIIVFFAAQWDPNRYSISAIHKAFYLSLDLLLQDCVVRERGLVLVIDWSQFSFRQCRKLQPAALRAIAEGLEYCYPVRFKSIHCVTQPWYIEAAISLLKPFLRETSKRKIFSHGNNLSSLHQILSREVLPAELGGEQGPYRSSPWMANLQKASHETLDRDKSPID</sequence>
<keyword evidence="3" id="KW-1185">Reference proteome</keyword>
<dbReference type="Gene3D" id="3.40.525.10">
    <property type="entry name" value="CRAL-TRIO lipid binding domain"/>
    <property type="match status" value="1"/>
</dbReference>
<feature type="domain" description="CRAL-TRIO" evidence="1">
    <location>
        <begin position="100"/>
        <end position="261"/>
    </location>
</feature>
<dbReference type="PANTHER" id="PTHR10174">
    <property type="entry name" value="ALPHA-TOCOPHEROL TRANSFER PROTEIN-RELATED"/>
    <property type="match status" value="1"/>
</dbReference>
<evidence type="ECO:0000259" key="1">
    <source>
        <dbReference type="PROSITE" id="PS50191"/>
    </source>
</evidence>
<accession>A0A8J2WKL7</accession>
<gene>
    <name evidence="2" type="ORF">DGAL_LOCUS4839</name>
</gene>
<protein>
    <recommendedName>
        <fullName evidence="1">CRAL-TRIO domain-containing protein</fullName>
    </recommendedName>
</protein>
<dbReference type="SUPFAM" id="SSF52087">
    <property type="entry name" value="CRAL/TRIO domain"/>
    <property type="match status" value="1"/>
</dbReference>
<dbReference type="PRINTS" id="PR00180">
    <property type="entry name" value="CRETINALDHBP"/>
</dbReference>